<comment type="caution">
    <text evidence="1">The sequence shown here is derived from an EMBL/GenBank/DDBJ whole genome shotgun (WGS) entry which is preliminary data.</text>
</comment>
<evidence type="ECO:0000313" key="2">
    <source>
        <dbReference type="Proteomes" id="UP000814128"/>
    </source>
</evidence>
<gene>
    <name evidence="1" type="ORF">K488DRAFT_59706</name>
</gene>
<dbReference type="EMBL" id="MU273801">
    <property type="protein sequence ID" value="KAI0028039.1"/>
    <property type="molecule type" value="Genomic_DNA"/>
</dbReference>
<sequence length="639" mass="73400">MLVVDLMHEFELGVWKGLLLQLIRILHALGPSTVQEFNERFRQITTFGASTIRRFAHNVSELKKLAARDFEDILQCCIPCFKGLLPDPHDASVSDLLFLSTYWHSLAKLRMHTAMSLIVLDHVTVHLAKALRFFANVTCAAFDTVETDSEYQARCRAENRRKAKTAGASQGQSTGNGGKQKKTFNLDTYKVHSLGDYVPTIRGFGTTDSYSTQLGETEHRVVKRRYRKTNFRKVEDQFVKLSVLETIHERMYEELEEARAEQAKGTSGNVPAPPELTSQNRMAKQAAQKERPYIMAATQSKPTQVWLPHWLRTEPQKSDVAYKNFETELKRHILRRYCKGRPDNTENYPVSIQANTIYQHKTVTINYTTYDIRRESDLVHIKTPTNSHCDVMMHAESEASDNSDLEPVDAPERRHPFRYARVHGIYHANIFLPGEAKAQRIDFLFVRWFTIDHTQKGGPLTKRLDRISYVDERSGSAFGFLDPAEIIRACHLLPTFSAGKTHGMVSKASHLQDFADGSDWRYYYVSRFVDRDMMQRYLGWGIGHRNRPDFPHEAHDLESSDADRVLEDSDGRIGEDEHRPDQEEGEDDVLGWRAEGEREREGENEDRDEGEDEDEEEADAQNGHLDEGPWEDSLGVFDF</sequence>
<evidence type="ECO:0000313" key="1">
    <source>
        <dbReference type="EMBL" id="KAI0028039.1"/>
    </source>
</evidence>
<accession>A0ACB8Q8A4</accession>
<protein>
    <submittedName>
        <fullName evidence="1">Uncharacterized protein</fullName>
    </submittedName>
</protein>
<dbReference type="Proteomes" id="UP000814128">
    <property type="component" value="Unassembled WGS sequence"/>
</dbReference>
<reference evidence="1" key="1">
    <citation type="submission" date="2021-02" db="EMBL/GenBank/DDBJ databases">
        <authorList>
            <consortium name="DOE Joint Genome Institute"/>
            <person name="Ahrendt S."/>
            <person name="Looney B.P."/>
            <person name="Miyauchi S."/>
            <person name="Morin E."/>
            <person name="Drula E."/>
            <person name="Courty P.E."/>
            <person name="Chicoki N."/>
            <person name="Fauchery L."/>
            <person name="Kohler A."/>
            <person name="Kuo A."/>
            <person name="Labutti K."/>
            <person name="Pangilinan J."/>
            <person name="Lipzen A."/>
            <person name="Riley R."/>
            <person name="Andreopoulos W."/>
            <person name="He G."/>
            <person name="Johnson J."/>
            <person name="Barry K.W."/>
            <person name="Grigoriev I.V."/>
            <person name="Nagy L."/>
            <person name="Hibbett D."/>
            <person name="Henrissat B."/>
            <person name="Matheny P.B."/>
            <person name="Labbe J."/>
            <person name="Martin F."/>
        </authorList>
    </citation>
    <scope>NUCLEOTIDE SEQUENCE</scope>
    <source>
        <strain evidence="1">EC-137</strain>
    </source>
</reference>
<reference evidence="1" key="2">
    <citation type="journal article" date="2022" name="New Phytol.">
        <title>Evolutionary transition to the ectomycorrhizal habit in the genomes of a hyperdiverse lineage of mushroom-forming fungi.</title>
        <authorList>
            <person name="Looney B."/>
            <person name="Miyauchi S."/>
            <person name="Morin E."/>
            <person name="Drula E."/>
            <person name="Courty P.E."/>
            <person name="Kohler A."/>
            <person name="Kuo A."/>
            <person name="LaButti K."/>
            <person name="Pangilinan J."/>
            <person name="Lipzen A."/>
            <person name="Riley R."/>
            <person name="Andreopoulos W."/>
            <person name="He G."/>
            <person name="Johnson J."/>
            <person name="Nolan M."/>
            <person name="Tritt A."/>
            <person name="Barry K.W."/>
            <person name="Grigoriev I.V."/>
            <person name="Nagy L.G."/>
            <person name="Hibbett D."/>
            <person name="Henrissat B."/>
            <person name="Matheny P.B."/>
            <person name="Labbe J."/>
            <person name="Martin F.M."/>
        </authorList>
    </citation>
    <scope>NUCLEOTIDE SEQUENCE</scope>
    <source>
        <strain evidence="1">EC-137</strain>
    </source>
</reference>
<keyword evidence="2" id="KW-1185">Reference proteome</keyword>
<organism evidence="1 2">
    <name type="scientific">Vararia minispora EC-137</name>
    <dbReference type="NCBI Taxonomy" id="1314806"/>
    <lineage>
        <taxon>Eukaryota</taxon>
        <taxon>Fungi</taxon>
        <taxon>Dikarya</taxon>
        <taxon>Basidiomycota</taxon>
        <taxon>Agaricomycotina</taxon>
        <taxon>Agaricomycetes</taxon>
        <taxon>Russulales</taxon>
        <taxon>Lachnocladiaceae</taxon>
        <taxon>Vararia</taxon>
    </lineage>
</organism>
<name>A0ACB8Q8A4_9AGAM</name>
<proteinExistence type="predicted"/>